<name>A0A0F8W8A7_9ZZZZ</name>
<dbReference type="InterPro" id="IPR001173">
    <property type="entry name" value="Glyco_trans_2-like"/>
</dbReference>
<gene>
    <name evidence="2" type="ORF">LCGC14_3098790</name>
</gene>
<dbReference type="InterPro" id="IPR029044">
    <property type="entry name" value="Nucleotide-diphossugar_trans"/>
</dbReference>
<organism evidence="2">
    <name type="scientific">marine sediment metagenome</name>
    <dbReference type="NCBI Taxonomy" id="412755"/>
    <lineage>
        <taxon>unclassified sequences</taxon>
        <taxon>metagenomes</taxon>
        <taxon>ecological metagenomes</taxon>
    </lineage>
</organism>
<dbReference type="CDD" id="cd00761">
    <property type="entry name" value="Glyco_tranf_GTA_type"/>
    <property type="match status" value="1"/>
</dbReference>
<evidence type="ECO:0000313" key="2">
    <source>
        <dbReference type="EMBL" id="KKK53037.1"/>
    </source>
</evidence>
<evidence type="ECO:0000259" key="1">
    <source>
        <dbReference type="Pfam" id="PF00535"/>
    </source>
</evidence>
<dbReference type="Gene3D" id="3.90.550.10">
    <property type="entry name" value="Spore Coat Polysaccharide Biosynthesis Protein SpsA, Chain A"/>
    <property type="match status" value="1"/>
</dbReference>
<comment type="caution">
    <text evidence="2">The sequence shown here is derived from an EMBL/GenBank/DDBJ whole genome shotgun (WGS) entry which is preliminary data.</text>
</comment>
<reference evidence="2" key="1">
    <citation type="journal article" date="2015" name="Nature">
        <title>Complex archaea that bridge the gap between prokaryotes and eukaryotes.</title>
        <authorList>
            <person name="Spang A."/>
            <person name="Saw J.H."/>
            <person name="Jorgensen S.L."/>
            <person name="Zaremba-Niedzwiedzka K."/>
            <person name="Martijn J."/>
            <person name="Lind A.E."/>
            <person name="van Eijk R."/>
            <person name="Schleper C."/>
            <person name="Guy L."/>
            <person name="Ettema T.J."/>
        </authorList>
    </citation>
    <scope>NUCLEOTIDE SEQUENCE</scope>
</reference>
<sequence>PVPPPPAPAPPMIGLRGDPLHVESNILIATVMWRRPEIFEFWAQRMKLLGCDILVVGSEGERSQQLAEKHGCIYLERPNSPLGAKFNACVNHARCDWVALWADDDWHAPQRLHVTMHAATTHGVAIASTHKRLFYVLQNGQRWLYDYGRNPVKLDYVLGGTLLFRKTVWDTAKFPELNAAVDNGFIVDALQRDRVPYTIVDDETLYVAMIHDDNTRQPWNPLFPYTEWFGNIAGVMGADFDRYRGAYETRLSRTP</sequence>
<feature type="non-terminal residue" evidence="2">
    <location>
        <position position="1"/>
    </location>
</feature>
<dbReference type="Pfam" id="PF00535">
    <property type="entry name" value="Glycos_transf_2"/>
    <property type="match status" value="1"/>
</dbReference>
<dbReference type="AlphaFoldDB" id="A0A0F8W8A7"/>
<accession>A0A0F8W8A7</accession>
<feature type="domain" description="Glycosyltransferase 2-like" evidence="1">
    <location>
        <begin position="60"/>
        <end position="131"/>
    </location>
</feature>
<dbReference type="SUPFAM" id="SSF53448">
    <property type="entry name" value="Nucleotide-diphospho-sugar transferases"/>
    <property type="match status" value="1"/>
</dbReference>
<proteinExistence type="predicted"/>
<protein>
    <recommendedName>
        <fullName evidence="1">Glycosyltransferase 2-like domain-containing protein</fullName>
    </recommendedName>
</protein>
<dbReference type="EMBL" id="LAZR01066708">
    <property type="protein sequence ID" value="KKK53037.1"/>
    <property type="molecule type" value="Genomic_DNA"/>
</dbReference>